<protein>
    <submittedName>
        <fullName evidence="2">TIR domain-containing protein</fullName>
    </submittedName>
</protein>
<dbReference type="SUPFAM" id="SSF52200">
    <property type="entry name" value="Toll/Interleukin receptor TIR domain"/>
    <property type="match status" value="1"/>
</dbReference>
<accession>A0A1M4TRJ9</accession>
<proteinExistence type="predicted"/>
<organism evidence="2 3">
    <name type="scientific">Bacteroides faecichinchillae</name>
    <dbReference type="NCBI Taxonomy" id="871325"/>
    <lineage>
        <taxon>Bacteria</taxon>
        <taxon>Pseudomonadati</taxon>
        <taxon>Bacteroidota</taxon>
        <taxon>Bacteroidia</taxon>
        <taxon>Bacteroidales</taxon>
        <taxon>Bacteroidaceae</taxon>
        <taxon>Bacteroides</taxon>
    </lineage>
</organism>
<gene>
    <name evidence="2" type="ORF">SAMN05444349_102218</name>
</gene>
<reference evidence="2 3" key="1">
    <citation type="submission" date="2016-11" db="EMBL/GenBank/DDBJ databases">
        <authorList>
            <person name="Jaros S."/>
            <person name="Januszkiewicz K."/>
            <person name="Wedrychowicz H."/>
        </authorList>
    </citation>
    <scope>NUCLEOTIDE SEQUENCE [LARGE SCALE GENOMIC DNA]</scope>
    <source>
        <strain evidence="2 3">DSM 26883</strain>
    </source>
</reference>
<dbReference type="InterPro" id="IPR035897">
    <property type="entry name" value="Toll_tir_struct_dom_sf"/>
</dbReference>
<dbReference type="STRING" id="871325.SAMN05444349_102218"/>
<dbReference type="Proteomes" id="UP000184436">
    <property type="component" value="Unassembled WGS sequence"/>
</dbReference>
<dbReference type="AlphaFoldDB" id="A0A1M4TRJ9"/>
<keyword evidence="3" id="KW-1185">Reference proteome</keyword>
<dbReference type="Gene3D" id="3.40.50.10140">
    <property type="entry name" value="Toll/interleukin-1 receptor homology (TIR) domain"/>
    <property type="match status" value="1"/>
</dbReference>
<dbReference type="OrthoDB" id="4772211at2"/>
<dbReference type="InterPro" id="IPR000157">
    <property type="entry name" value="TIR_dom"/>
</dbReference>
<dbReference type="Pfam" id="PF13676">
    <property type="entry name" value="TIR_2"/>
    <property type="match status" value="1"/>
</dbReference>
<evidence type="ECO:0000313" key="2">
    <source>
        <dbReference type="EMBL" id="SHE47036.1"/>
    </source>
</evidence>
<sequence length="262" mass="30427">MKEDIYSIACQCQTIIKTQVRITRNKIPYSHLNLIFTDYDINGDIKLLETNLLALVENIKVKYPTISQLLQKHIDQYDNDKIIHLSAIEAIVDCIVSLEKKDVNSKRIFISHSSKNKDIIEKFVDYILQLGIGIKAEDIFCTSIEEMGVKNGEDIRKHIQTNIQNVDYAFLIISKKYKASEICINEMGAVWAYDNKVRLYLLPDVNFNKIGWLCDTRKAEMINSSIALDALHKEMIEYFGLPDKEIWSRQREAFLKYINNIK</sequence>
<dbReference type="EMBL" id="FQVD01000002">
    <property type="protein sequence ID" value="SHE47036.1"/>
    <property type="molecule type" value="Genomic_DNA"/>
</dbReference>
<evidence type="ECO:0000259" key="1">
    <source>
        <dbReference type="Pfam" id="PF13676"/>
    </source>
</evidence>
<evidence type="ECO:0000313" key="3">
    <source>
        <dbReference type="Proteomes" id="UP000184436"/>
    </source>
</evidence>
<dbReference type="GO" id="GO:0007165">
    <property type="term" value="P:signal transduction"/>
    <property type="evidence" value="ECO:0007669"/>
    <property type="project" value="InterPro"/>
</dbReference>
<dbReference type="RefSeq" id="WP_008628684.1">
    <property type="nucleotide sequence ID" value="NZ_FQVD01000002.1"/>
</dbReference>
<name>A0A1M4TRJ9_9BACE</name>
<feature type="domain" description="TIR" evidence="1">
    <location>
        <begin position="108"/>
        <end position="202"/>
    </location>
</feature>